<dbReference type="PANTHER" id="PTHR41390">
    <property type="entry name" value="CHROMOSOME 7, WHOLE GENOME SHOTGUN SEQUENCE"/>
    <property type="match status" value="1"/>
</dbReference>
<organism evidence="2 3">
    <name type="scientific">Glonium stellatum</name>
    <dbReference type="NCBI Taxonomy" id="574774"/>
    <lineage>
        <taxon>Eukaryota</taxon>
        <taxon>Fungi</taxon>
        <taxon>Dikarya</taxon>
        <taxon>Ascomycota</taxon>
        <taxon>Pezizomycotina</taxon>
        <taxon>Dothideomycetes</taxon>
        <taxon>Pleosporomycetidae</taxon>
        <taxon>Gloniales</taxon>
        <taxon>Gloniaceae</taxon>
        <taxon>Glonium</taxon>
    </lineage>
</organism>
<keyword evidence="1" id="KW-1133">Transmembrane helix</keyword>
<feature type="non-terminal residue" evidence="2">
    <location>
        <position position="197"/>
    </location>
</feature>
<keyword evidence="1" id="KW-0472">Membrane</keyword>
<reference evidence="2 3" key="1">
    <citation type="journal article" date="2016" name="Nat. Commun.">
        <title>Ectomycorrhizal ecology is imprinted in the genome of the dominant symbiotic fungus Cenococcum geophilum.</title>
        <authorList>
            <consortium name="DOE Joint Genome Institute"/>
            <person name="Peter M."/>
            <person name="Kohler A."/>
            <person name="Ohm R.A."/>
            <person name="Kuo A."/>
            <person name="Krutzmann J."/>
            <person name="Morin E."/>
            <person name="Arend M."/>
            <person name="Barry K.W."/>
            <person name="Binder M."/>
            <person name="Choi C."/>
            <person name="Clum A."/>
            <person name="Copeland A."/>
            <person name="Grisel N."/>
            <person name="Haridas S."/>
            <person name="Kipfer T."/>
            <person name="LaButti K."/>
            <person name="Lindquist E."/>
            <person name="Lipzen A."/>
            <person name="Maire R."/>
            <person name="Meier B."/>
            <person name="Mihaltcheva S."/>
            <person name="Molinier V."/>
            <person name="Murat C."/>
            <person name="Poggeler S."/>
            <person name="Quandt C.A."/>
            <person name="Sperisen C."/>
            <person name="Tritt A."/>
            <person name="Tisserant E."/>
            <person name="Crous P.W."/>
            <person name="Henrissat B."/>
            <person name="Nehls U."/>
            <person name="Egli S."/>
            <person name="Spatafora J.W."/>
            <person name="Grigoriev I.V."/>
            <person name="Martin F.M."/>
        </authorList>
    </citation>
    <scope>NUCLEOTIDE SEQUENCE [LARGE SCALE GENOMIC DNA]</scope>
    <source>
        <strain evidence="2 3">CBS 207.34</strain>
    </source>
</reference>
<evidence type="ECO:0000256" key="1">
    <source>
        <dbReference type="SAM" id="Phobius"/>
    </source>
</evidence>
<keyword evidence="3" id="KW-1185">Reference proteome</keyword>
<protein>
    <recommendedName>
        <fullName evidence="4">Transmembrane protein</fullName>
    </recommendedName>
</protein>
<dbReference type="PANTHER" id="PTHR41390:SF1">
    <property type="entry name" value="NADH-UBIQUINONE OXIDOREDUCTASE 213 KDA SUBUNIT"/>
    <property type="match status" value="1"/>
</dbReference>
<evidence type="ECO:0000313" key="2">
    <source>
        <dbReference type="EMBL" id="OCL05636.1"/>
    </source>
</evidence>
<proteinExistence type="predicted"/>
<evidence type="ECO:0000313" key="3">
    <source>
        <dbReference type="Proteomes" id="UP000250140"/>
    </source>
</evidence>
<gene>
    <name evidence="2" type="ORF">AOQ84DRAFT_298527</name>
</gene>
<dbReference type="AlphaFoldDB" id="A0A8E2EW18"/>
<dbReference type="Proteomes" id="UP000250140">
    <property type="component" value="Unassembled WGS sequence"/>
</dbReference>
<dbReference type="EMBL" id="KV750247">
    <property type="protein sequence ID" value="OCL05636.1"/>
    <property type="molecule type" value="Genomic_DNA"/>
</dbReference>
<feature type="transmembrane region" description="Helical" evidence="1">
    <location>
        <begin position="17"/>
        <end position="36"/>
    </location>
</feature>
<name>A0A8E2EW18_9PEZI</name>
<sequence>GLVVGGVSGVVRSTTPVLFATASGIQCFLLGSGFWASRGLILHRKGIHDWVEFHRGAKLQPRDVSPPTAQEKVEASALAGGITGGMVASIVRGRQNMLPAIAMFSLFGYAGQSIYNALDARNTQEQQEKLQNQNKSEKESLLHRIAKSRWSPMKVLSDEEYENMLQEKLLRIEAEIALIDDNIEKLKQQRDQTPKDD</sequence>
<keyword evidence="1" id="KW-0812">Transmembrane</keyword>
<accession>A0A8E2EW18</accession>
<evidence type="ECO:0008006" key="4">
    <source>
        <dbReference type="Google" id="ProtNLM"/>
    </source>
</evidence>
<dbReference type="OrthoDB" id="5565730at2759"/>